<name>A0A3D9FHV8_9SPHN</name>
<dbReference type="SUPFAM" id="SSF57716">
    <property type="entry name" value="Glucocorticoid receptor-like (DNA-binding domain)"/>
    <property type="match status" value="1"/>
</dbReference>
<evidence type="ECO:0000256" key="1">
    <source>
        <dbReference type="SAM" id="MobiDB-lite"/>
    </source>
</evidence>
<evidence type="ECO:0000313" key="3">
    <source>
        <dbReference type="Proteomes" id="UP000256310"/>
    </source>
</evidence>
<keyword evidence="3" id="KW-1185">Reference proteome</keyword>
<gene>
    <name evidence="2" type="ORF">DFR46_2416</name>
</gene>
<dbReference type="GO" id="GO:0006355">
    <property type="term" value="P:regulation of DNA-templated transcription"/>
    <property type="evidence" value="ECO:0007669"/>
    <property type="project" value="InterPro"/>
</dbReference>
<proteinExistence type="predicted"/>
<protein>
    <recommendedName>
        <fullName evidence="4">DNA gyrase inhibitor YacG</fullName>
    </recommendedName>
</protein>
<reference evidence="2 3" key="1">
    <citation type="submission" date="2018-07" db="EMBL/GenBank/DDBJ databases">
        <title>Genomic Encyclopedia of Type Strains, Phase IV (KMG-IV): sequencing the most valuable type-strain genomes for metagenomic binning, comparative biology and taxonomic classification.</title>
        <authorList>
            <person name="Goeker M."/>
        </authorList>
    </citation>
    <scope>NUCLEOTIDE SEQUENCE [LARGE SCALE GENOMIC DNA]</scope>
    <source>
        <strain evidence="2 3">DSM 26725</strain>
    </source>
</reference>
<sequence>MVPCMSPPSRSKGCPVCGAEPSADQKPFCSEGCRNRDLLQWLGDGYRVPGPPADPEQIMGRTNGLDSDS</sequence>
<feature type="region of interest" description="Disordered" evidence="1">
    <location>
        <begin position="47"/>
        <end position="69"/>
    </location>
</feature>
<organism evidence="2 3">
    <name type="scientific">Parasphingopyxis lamellibrachiae</name>
    <dbReference type="NCBI Taxonomy" id="680125"/>
    <lineage>
        <taxon>Bacteria</taxon>
        <taxon>Pseudomonadati</taxon>
        <taxon>Pseudomonadota</taxon>
        <taxon>Alphaproteobacteria</taxon>
        <taxon>Sphingomonadales</taxon>
        <taxon>Sphingomonadaceae</taxon>
        <taxon>Parasphingopyxis</taxon>
    </lineage>
</organism>
<dbReference type="Pfam" id="PF03884">
    <property type="entry name" value="YacG"/>
    <property type="match status" value="1"/>
</dbReference>
<dbReference type="Gene3D" id="3.30.50.10">
    <property type="entry name" value="Erythroid Transcription Factor GATA-1, subunit A"/>
    <property type="match status" value="1"/>
</dbReference>
<dbReference type="Proteomes" id="UP000256310">
    <property type="component" value="Unassembled WGS sequence"/>
</dbReference>
<dbReference type="InterPro" id="IPR013088">
    <property type="entry name" value="Znf_NHR/GATA"/>
</dbReference>
<evidence type="ECO:0000313" key="2">
    <source>
        <dbReference type="EMBL" id="RED17369.1"/>
    </source>
</evidence>
<dbReference type="InterPro" id="IPR005584">
    <property type="entry name" value="DNA_gyrase_inhibitor_YacG"/>
</dbReference>
<accession>A0A3D9FHV8</accession>
<dbReference type="AlphaFoldDB" id="A0A3D9FHV8"/>
<evidence type="ECO:0008006" key="4">
    <source>
        <dbReference type="Google" id="ProtNLM"/>
    </source>
</evidence>
<dbReference type="EMBL" id="QRDP01000004">
    <property type="protein sequence ID" value="RED17369.1"/>
    <property type="molecule type" value="Genomic_DNA"/>
</dbReference>
<dbReference type="GO" id="GO:0008270">
    <property type="term" value="F:zinc ion binding"/>
    <property type="evidence" value="ECO:0007669"/>
    <property type="project" value="InterPro"/>
</dbReference>
<comment type="caution">
    <text evidence="2">The sequence shown here is derived from an EMBL/GenBank/DDBJ whole genome shotgun (WGS) entry which is preliminary data.</text>
</comment>